<dbReference type="AlphaFoldDB" id="R7G875"/>
<sequence>MKTIKRMGLRNYFLVKLNYLYSVVWIKLNKSNKHQYRECSSVHKMIVSLYK</sequence>
<dbReference type="Proteomes" id="UP000018093">
    <property type="component" value="Unassembled WGS sequence"/>
</dbReference>
<proteinExistence type="predicted"/>
<dbReference type="EMBL" id="CBIN010000284">
    <property type="protein sequence ID" value="CDE23614.1"/>
    <property type="molecule type" value="Genomic_DNA"/>
</dbReference>
<name>R7G875_9FIRM</name>
<organism evidence="1 2">
    <name type="scientific">Amedibacillus dolichus CAG:375</name>
    <dbReference type="NCBI Taxonomy" id="1263076"/>
    <lineage>
        <taxon>Bacteria</taxon>
        <taxon>Bacillati</taxon>
        <taxon>Bacillota</taxon>
        <taxon>Erysipelotrichia</taxon>
        <taxon>Erysipelotrichales</taxon>
        <taxon>Erysipelotrichaceae</taxon>
        <taxon>Amedibacillus</taxon>
    </lineage>
</organism>
<protein>
    <submittedName>
        <fullName evidence="1">Uncharacterized protein</fullName>
    </submittedName>
</protein>
<evidence type="ECO:0000313" key="1">
    <source>
        <dbReference type="EMBL" id="CDE23614.1"/>
    </source>
</evidence>
<evidence type="ECO:0000313" key="2">
    <source>
        <dbReference type="Proteomes" id="UP000018093"/>
    </source>
</evidence>
<comment type="caution">
    <text evidence="1">The sequence shown here is derived from an EMBL/GenBank/DDBJ whole genome shotgun (WGS) entry which is preliminary data.</text>
</comment>
<gene>
    <name evidence="1" type="ORF">BN631_00250</name>
</gene>
<accession>R7G875</accession>
<reference evidence="1" key="1">
    <citation type="submission" date="2012-11" db="EMBL/GenBank/DDBJ databases">
        <title>Dependencies among metagenomic species, viruses, plasmids and units of genetic variation.</title>
        <authorList>
            <person name="Nielsen H.B."/>
            <person name="Almeida M."/>
            <person name="Juncker A.S."/>
            <person name="Rasmussen S."/>
            <person name="Li J."/>
            <person name="Sunagawa S."/>
            <person name="Plichta D."/>
            <person name="Gautier L."/>
            <person name="Le Chatelier E."/>
            <person name="Peletier E."/>
            <person name="Bonde I."/>
            <person name="Nielsen T."/>
            <person name="Manichanh C."/>
            <person name="Arumugam M."/>
            <person name="Batto J."/>
            <person name="Santos M.B.Q.D."/>
            <person name="Blom N."/>
            <person name="Borruel N."/>
            <person name="Burgdorf K.S."/>
            <person name="Boumezbeur F."/>
            <person name="Casellas F."/>
            <person name="Dore J."/>
            <person name="Guarner F."/>
            <person name="Hansen T."/>
            <person name="Hildebrand F."/>
            <person name="Kaas R.S."/>
            <person name="Kennedy S."/>
            <person name="Kristiansen K."/>
            <person name="Kultima J.R."/>
            <person name="Leonard P."/>
            <person name="Levenez F."/>
            <person name="Lund O."/>
            <person name="Moumen B."/>
            <person name="Le Paslier D."/>
            <person name="Pons N."/>
            <person name="Pedersen O."/>
            <person name="Prifti E."/>
            <person name="Qin J."/>
            <person name="Raes J."/>
            <person name="Tap J."/>
            <person name="Tims S."/>
            <person name="Ussery D.W."/>
            <person name="Yamada T."/>
            <person name="MetaHit consortium"/>
            <person name="Renault P."/>
            <person name="Sicheritz-Ponten T."/>
            <person name="Bork P."/>
            <person name="Wang J."/>
            <person name="Brunak S."/>
            <person name="Ehrlich S.D."/>
        </authorList>
    </citation>
    <scope>NUCLEOTIDE SEQUENCE [LARGE SCALE GENOMIC DNA]</scope>
</reference>